<dbReference type="Proteomes" id="UP001321473">
    <property type="component" value="Unassembled WGS sequence"/>
</dbReference>
<evidence type="ECO:0000256" key="6">
    <source>
        <dbReference type="ARBA" id="ARBA00022900"/>
    </source>
</evidence>
<keyword evidence="5" id="KW-0677">Repeat</keyword>
<dbReference type="SMART" id="SM00131">
    <property type="entry name" value="KU"/>
    <property type="match status" value="1"/>
</dbReference>
<keyword evidence="7" id="KW-1015">Disulfide bond</keyword>
<dbReference type="EMBL" id="JARKHS020000054">
    <property type="protein sequence ID" value="KAK8789167.1"/>
    <property type="molecule type" value="Genomic_DNA"/>
</dbReference>
<gene>
    <name evidence="10" type="ORF">V5799_021053</name>
</gene>
<dbReference type="PANTHER" id="PTHR10083:SF217">
    <property type="entry name" value="BOOPHILIN-H2"/>
    <property type="match status" value="1"/>
</dbReference>
<keyword evidence="6" id="KW-0722">Serine protease inhibitor</keyword>
<dbReference type="GO" id="GO:0005615">
    <property type="term" value="C:extracellular space"/>
    <property type="evidence" value="ECO:0007669"/>
    <property type="project" value="TreeGrafter"/>
</dbReference>
<dbReference type="GO" id="GO:0004867">
    <property type="term" value="F:serine-type endopeptidase inhibitor activity"/>
    <property type="evidence" value="ECO:0007669"/>
    <property type="project" value="UniProtKB-KW"/>
</dbReference>
<dbReference type="InterPro" id="IPR036880">
    <property type="entry name" value="Kunitz_BPTI_sf"/>
</dbReference>
<sequence length="78" mass="8296">MPRSLVVVALLLAIVVAGTNAQGQCFLPPSQGPCRGAFPAFYFDSRSGRCLSFTYGGCGGNANRFNSVGQCRRVCGRY</sequence>
<dbReference type="FunFam" id="4.10.410.10:FF:000020">
    <property type="entry name" value="Collagen, type VI, alpha 3"/>
    <property type="match status" value="1"/>
</dbReference>
<evidence type="ECO:0000313" key="11">
    <source>
        <dbReference type="Proteomes" id="UP001321473"/>
    </source>
</evidence>
<dbReference type="PROSITE" id="PS00280">
    <property type="entry name" value="BPTI_KUNITZ_1"/>
    <property type="match status" value="1"/>
</dbReference>
<evidence type="ECO:0000256" key="1">
    <source>
        <dbReference type="ARBA" id="ARBA00004613"/>
    </source>
</evidence>
<dbReference type="Pfam" id="PF00014">
    <property type="entry name" value="Kunitz_BPTI"/>
    <property type="match status" value="1"/>
</dbReference>
<reference evidence="10 11" key="1">
    <citation type="journal article" date="2023" name="Arcadia Sci">
        <title>De novo assembly of a long-read Amblyomma americanum tick genome.</title>
        <authorList>
            <person name="Chou S."/>
            <person name="Poskanzer K.E."/>
            <person name="Rollins M."/>
            <person name="Thuy-Boun P.S."/>
        </authorList>
    </citation>
    <scope>NUCLEOTIDE SEQUENCE [LARGE SCALE GENOMIC DNA]</scope>
    <source>
        <strain evidence="10">F_SG_1</strain>
        <tissue evidence="10">Salivary glands</tissue>
    </source>
</reference>
<dbReference type="CDD" id="cd00109">
    <property type="entry name" value="Kunitz-type"/>
    <property type="match status" value="1"/>
</dbReference>
<proteinExistence type="predicted"/>
<organism evidence="10 11">
    <name type="scientific">Amblyomma americanum</name>
    <name type="common">Lone star tick</name>
    <dbReference type="NCBI Taxonomy" id="6943"/>
    <lineage>
        <taxon>Eukaryota</taxon>
        <taxon>Metazoa</taxon>
        <taxon>Ecdysozoa</taxon>
        <taxon>Arthropoda</taxon>
        <taxon>Chelicerata</taxon>
        <taxon>Arachnida</taxon>
        <taxon>Acari</taxon>
        <taxon>Parasitiformes</taxon>
        <taxon>Ixodida</taxon>
        <taxon>Ixodoidea</taxon>
        <taxon>Ixodidae</taxon>
        <taxon>Amblyomminae</taxon>
        <taxon>Amblyomma</taxon>
    </lineage>
</organism>
<dbReference type="InterPro" id="IPR020901">
    <property type="entry name" value="Prtase_inh_Kunz-CS"/>
</dbReference>
<comment type="subcellular location">
    <subcellularLocation>
        <location evidence="1">Secreted</location>
    </subcellularLocation>
</comment>
<keyword evidence="11" id="KW-1185">Reference proteome</keyword>
<dbReference type="PANTHER" id="PTHR10083">
    <property type="entry name" value="KUNITZ-TYPE PROTEASE INHIBITOR-RELATED"/>
    <property type="match status" value="1"/>
</dbReference>
<protein>
    <recommendedName>
        <fullName evidence="9">BPTI/Kunitz inhibitor domain-containing protein</fullName>
    </recommendedName>
</protein>
<feature type="chain" id="PRO_5042814639" description="BPTI/Kunitz inhibitor domain-containing protein" evidence="8">
    <location>
        <begin position="22"/>
        <end position="78"/>
    </location>
</feature>
<keyword evidence="8" id="KW-0732">Signal</keyword>
<keyword evidence="4" id="KW-0646">Protease inhibitor</keyword>
<evidence type="ECO:0000313" key="10">
    <source>
        <dbReference type="EMBL" id="KAK8789167.1"/>
    </source>
</evidence>
<evidence type="ECO:0000256" key="4">
    <source>
        <dbReference type="ARBA" id="ARBA00022690"/>
    </source>
</evidence>
<name>A0AAQ4FP74_AMBAM</name>
<keyword evidence="2" id="KW-0964">Secreted</keyword>
<dbReference type="AlphaFoldDB" id="A0AAQ4FP74"/>
<evidence type="ECO:0000256" key="2">
    <source>
        <dbReference type="ARBA" id="ARBA00022525"/>
    </source>
</evidence>
<evidence type="ECO:0000256" key="5">
    <source>
        <dbReference type="ARBA" id="ARBA00022737"/>
    </source>
</evidence>
<keyword evidence="3" id="KW-0800">Toxin</keyword>
<evidence type="ECO:0000256" key="8">
    <source>
        <dbReference type="SAM" id="SignalP"/>
    </source>
</evidence>
<evidence type="ECO:0000256" key="7">
    <source>
        <dbReference type="ARBA" id="ARBA00023157"/>
    </source>
</evidence>
<dbReference type="PROSITE" id="PS50279">
    <property type="entry name" value="BPTI_KUNITZ_2"/>
    <property type="match status" value="1"/>
</dbReference>
<feature type="domain" description="BPTI/Kunitz inhibitor" evidence="9">
    <location>
        <begin position="25"/>
        <end position="75"/>
    </location>
</feature>
<dbReference type="PRINTS" id="PR00759">
    <property type="entry name" value="BASICPTASE"/>
</dbReference>
<dbReference type="Gene3D" id="4.10.410.10">
    <property type="entry name" value="Pancreatic trypsin inhibitor Kunitz domain"/>
    <property type="match status" value="1"/>
</dbReference>
<dbReference type="InterPro" id="IPR002223">
    <property type="entry name" value="Kunitz_BPTI"/>
</dbReference>
<dbReference type="InterPro" id="IPR050098">
    <property type="entry name" value="TFPI/VKTCI-like"/>
</dbReference>
<dbReference type="SUPFAM" id="SSF57362">
    <property type="entry name" value="BPTI-like"/>
    <property type="match status" value="1"/>
</dbReference>
<comment type="caution">
    <text evidence="10">The sequence shown here is derived from an EMBL/GenBank/DDBJ whole genome shotgun (WGS) entry which is preliminary data.</text>
</comment>
<evidence type="ECO:0000259" key="9">
    <source>
        <dbReference type="PROSITE" id="PS50279"/>
    </source>
</evidence>
<feature type="signal peptide" evidence="8">
    <location>
        <begin position="1"/>
        <end position="21"/>
    </location>
</feature>
<accession>A0AAQ4FP74</accession>
<evidence type="ECO:0000256" key="3">
    <source>
        <dbReference type="ARBA" id="ARBA00022656"/>
    </source>
</evidence>